<dbReference type="Proteomes" id="UP001500067">
    <property type="component" value="Unassembled WGS sequence"/>
</dbReference>
<evidence type="ECO:0000259" key="6">
    <source>
        <dbReference type="PROSITE" id="PS51123"/>
    </source>
</evidence>
<comment type="subcellular location">
    <subcellularLocation>
        <location evidence="1">Cell outer membrane</location>
    </subcellularLocation>
</comment>
<dbReference type="InterPro" id="IPR050330">
    <property type="entry name" value="Bact_OuterMem_StrucFunc"/>
</dbReference>
<dbReference type="SUPFAM" id="SSF103088">
    <property type="entry name" value="OmpA-like"/>
    <property type="match status" value="1"/>
</dbReference>
<dbReference type="Pfam" id="PF07676">
    <property type="entry name" value="PD40"/>
    <property type="match status" value="1"/>
</dbReference>
<evidence type="ECO:0000256" key="2">
    <source>
        <dbReference type="ARBA" id="ARBA00023136"/>
    </source>
</evidence>
<dbReference type="PRINTS" id="PR01021">
    <property type="entry name" value="OMPADOMAIN"/>
</dbReference>
<proteinExistence type="predicted"/>
<dbReference type="InterPro" id="IPR006665">
    <property type="entry name" value="OmpA-like"/>
</dbReference>
<feature type="region of interest" description="Disordered" evidence="5">
    <location>
        <begin position="691"/>
        <end position="727"/>
    </location>
</feature>
<reference evidence="8" key="1">
    <citation type="journal article" date="2019" name="Int. J. Syst. Evol. Microbiol.">
        <title>The Global Catalogue of Microorganisms (GCM) 10K type strain sequencing project: providing services to taxonomists for standard genome sequencing and annotation.</title>
        <authorList>
            <consortium name="The Broad Institute Genomics Platform"/>
            <consortium name="The Broad Institute Genome Sequencing Center for Infectious Disease"/>
            <person name="Wu L."/>
            <person name="Ma J."/>
        </authorList>
    </citation>
    <scope>NUCLEOTIDE SEQUENCE [LARGE SCALE GENOMIC DNA]</scope>
    <source>
        <strain evidence="8">JCM 32105</strain>
    </source>
</reference>
<dbReference type="Gene3D" id="1.25.40.10">
    <property type="entry name" value="Tetratricopeptide repeat domain"/>
    <property type="match status" value="1"/>
</dbReference>
<name>A0ABP8NGV0_9BACT</name>
<dbReference type="EMBL" id="BAABFA010000015">
    <property type="protein sequence ID" value="GAA4467164.1"/>
    <property type="molecule type" value="Genomic_DNA"/>
</dbReference>
<dbReference type="Gene3D" id="3.30.1330.60">
    <property type="entry name" value="OmpA-like domain"/>
    <property type="match status" value="1"/>
</dbReference>
<dbReference type="Pfam" id="PF00691">
    <property type="entry name" value="OmpA"/>
    <property type="match status" value="1"/>
</dbReference>
<keyword evidence="2 4" id="KW-0472">Membrane</keyword>
<dbReference type="CDD" id="cd07185">
    <property type="entry name" value="OmpA_C-like"/>
    <property type="match status" value="1"/>
</dbReference>
<evidence type="ECO:0000256" key="4">
    <source>
        <dbReference type="PROSITE-ProRule" id="PRU00473"/>
    </source>
</evidence>
<feature type="domain" description="OmpA-like" evidence="6">
    <location>
        <begin position="560"/>
        <end position="682"/>
    </location>
</feature>
<dbReference type="SUPFAM" id="SSF48452">
    <property type="entry name" value="TPR-like"/>
    <property type="match status" value="1"/>
</dbReference>
<evidence type="ECO:0000313" key="8">
    <source>
        <dbReference type="Proteomes" id="UP001500067"/>
    </source>
</evidence>
<accession>A0ABP8NGV0</accession>
<gene>
    <name evidence="7" type="ORF">GCM10023093_22520</name>
</gene>
<keyword evidence="3" id="KW-0998">Cell outer membrane</keyword>
<dbReference type="InterPro" id="IPR011659">
    <property type="entry name" value="WD40"/>
</dbReference>
<sequence length="727" mass="82631">MKEKYRNKGNDPLSSLSYGKKMNWADQLYLHGSYFNAIDYYQQLKQQDERNPYITWQLAECYRATRDYVLAAHYYTEVKNMGKGLYPYAAYYAGLMYKQQCEYKLAIESFNEFLNDNKKNAVKKAPNPIASIENNLDRTPDPKYTKILKKLIKKEIEGCEMAIKSLKDPQPATLINAGPNVNSSYTELSPYPLGDSALLFSTLGRNQATRNTFIGRKDLIETDTWSESQYKDKFMYSHKQAGFVDSFQWPLPFWDGHFNDDNFHTGNGCWSPDGTRFYFSKCYVDEADSMKTKCNIYYSVFQERGWSNPVQPEIGEFGTNTMPYVAKVGKKEVLFFASSRKLQSKGGWDIWYSIIDPRDQRFGRPQNCGKVVNTKMDELTPYYDPREGKLYFASSGQVSMGGLDVYSATGGPSRYRDLKNLGYPYNTCADELYFILDPVGKPDGYLVSNRIGSYALKNPTCCNDIWRIQREPRLVVMGKVVGKRSGDLMTESVVKMTDQNGDMRTYNSEDGKFLFNMSRTHSYVITADKPGYTSSRATVSTMEIKRSDPDDTVTVTIFLDSIRNSFSVSNIYYEYDKSTLRPESVASLDSVVHFLADNPSISVEIYSYTDSKGKDDYNLALSQRRAQAVLDYLEKNGIDRGRMTAKGFGSKNAVAPNSVNGKDNPAGRMANRRTEFRIVTDVPTRRVIYNSALPGTMDQQDRNLSVEPQGLEDEPANGKPGANDDDE</sequence>
<evidence type="ECO:0000256" key="1">
    <source>
        <dbReference type="ARBA" id="ARBA00004442"/>
    </source>
</evidence>
<keyword evidence="8" id="KW-1185">Reference proteome</keyword>
<dbReference type="PANTHER" id="PTHR30329:SF21">
    <property type="entry name" value="LIPOPROTEIN YIAD-RELATED"/>
    <property type="match status" value="1"/>
</dbReference>
<protein>
    <submittedName>
        <fullName evidence="7">OmpA family protein</fullName>
    </submittedName>
</protein>
<evidence type="ECO:0000256" key="5">
    <source>
        <dbReference type="SAM" id="MobiDB-lite"/>
    </source>
</evidence>
<dbReference type="PANTHER" id="PTHR30329">
    <property type="entry name" value="STATOR ELEMENT OF FLAGELLAR MOTOR COMPLEX"/>
    <property type="match status" value="1"/>
</dbReference>
<evidence type="ECO:0000313" key="7">
    <source>
        <dbReference type="EMBL" id="GAA4467164.1"/>
    </source>
</evidence>
<dbReference type="InterPro" id="IPR011990">
    <property type="entry name" value="TPR-like_helical_dom_sf"/>
</dbReference>
<dbReference type="InterPro" id="IPR036737">
    <property type="entry name" value="OmpA-like_sf"/>
</dbReference>
<organism evidence="7 8">
    <name type="scientific">Nemorincola caseinilytica</name>
    <dbReference type="NCBI Taxonomy" id="2054315"/>
    <lineage>
        <taxon>Bacteria</taxon>
        <taxon>Pseudomonadati</taxon>
        <taxon>Bacteroidota</taxon>
        <taxon>Chitinophagia</taxon>
        <taxon>Chitinophagales</taxon>
        <taxon>Chitinophagaceae</taxon>
        <taxon>Nemorincola</taxon>
    </lineage>
</organism>
<dbReference type="InterPro" id="IPR006664">
    <property type="entry name" value="OMP_bac"/>
</dbReference>
<dbReference type="Gene3D" id="2.60.40.1120">
    <property type="entry name" value="Carboxypeptidase-like, regulatory domain"/>
    <property type="match status" value="1"/>
</dbReference>
<evidence type="ECO:0000256" key="3">
    <source>
        <dbReference type="ARBA" id="ARBA00023237"/>
    </source>
</evidence>
<comment type="caution">
    <text evidence="7">The sequence shown here is derived from an EMBL/GenBank/DDBJ whole genome shotgun (WGS) entry which is preliminary data.</text>
</comment>
<dbReference type="PROSITE" id="PS51123">
    <property type="entry name" value="OMPA_2"/>
    <property type="match status" value="1"/>
</dbReference>